<keyword evidence="3 6" id="KW-1133">Transmembrane helix</keyword>
<evidence type="ECO:0000256" key="1">
    <source>
        <dbReference type="ARBA" id="ARBA00004141"/>
    </source>
</evidence>
<feature type="transmembrane region" description="Helical" evidence="6">
    <location>
        <begin position="508"/>
        <end position="527"/>
    </location>
</feature>
<dbReference type="SUPFAM" id="SSF81324">
    <property type="entry name" value="Voltage-gated potassium channels"/>
    <property type="match status" value="1"/>
</dbReference>
<dbReference type="PANTHER" id="PTHR10037:SF62">
    <property type="entry name" value="SODIUM CHANNEL PROTEIN 60E"/>
    <property type="match status" value="1"/>
</dbReference>
<feature type="transmembrane region" description="Helical" evidence="6">
    <location>
        <begin position="414"/>
        <end position="442"/>
    </location>
</feature>
<name>A0ABN9URA5_9DINO</name>
<keyword evidence="4 6" id="KW-0472">Membrane</keyword>
<evidence type="ECO:0000256" key="5">
    <source>
        <dbReference type="SAM" id="MobiDB-lite"/>
    </source>
</evidence>
<comment type="caution">
    <text evidence="8">The sequence shown here is derived from an EMBL/GenBank/DDBJ whole genome shotgun (WGS) entry which is preliminary data.</text>
</comment>
<keyword evidence="2 6" id="KW-0812">Transmembrane</keyword>
<keyword evidence="9" id="KW-1185">Reference proteome</keyword>
<dbReference type="Gene3D" id="1.10.287.70">
    <property type="match status" value="1"/>
</dbReference>
<evidence type="ECO:0000313" key="9">
    <source>
        <dbReference type="Proteomes" id="UP001189429"/>
    </source>
</evidence>
<sequence>PALCAPAGAGRPRGAGAGASERPAAGCHGRRGSAATALPEDGAREDPPGQRRGLRAQRPRSQRGGGGARLGGGRRPGQVPVPEEPLRRRVPVLLAPPGGGAAVVCAAAGACAGGQPGGRAAAGGCATRSPRAAASPARQRQASPRGDALKAAVREAVRLELADFFGRRGELLPRSGRSKSTATGSMSPRWATHEQGPSRLEPDTSSRWAPAACAEMSSLRSEASDTDHEHDHFKTFVQQVAPATHTTDSLALRLAAKASRGPCGHQRLFRFFKWLWELHEPPRSGRLAQFVGSDFFERGVQSVIVLNCIVMLFAANDEMANYERPNPTLKHIGDAFQMFYMVEICLKLCVHRLYFFWNQDAGYNSFDFFLVACGLLDLVVSSGGSGSLALRAARLLKMAKSLRAVRVISKFRNLRAILLCIQGSFLTLMWSVLMLCVVFYMFSLTFVEQAASLRKDLLGQDLEDERQARIDYLFTNFGDVFRGMLTLAMAALGGEDWGTPYRSIEECGFLAAFCYLMFISFTQIALIKARRRVSSPEFLWNPRCRIWRLGRRRWRGSCSWRRRGT</sequence>
<dbReference type="PANTHER" id="PTHR10037">
    <property type="entry name" value="VOLTAGE-GATED CATION CHANNEL CALCIUM AND SODIUM"/>
    <property type="match status" value="1"/>
</dbReference>
<feature type="region of interest" description="Disordered" evidence="5">
    <location>
        <begin position="171"/>
        <end position="205"/>
    </location>
</feature>
<evidence type="ECO:0000256" key="2">
    <source>
        <dbReference type="ARBA" id="ARBA00022692"/>
    </source>
</evidence>
<dbReference type="InterPro" id="IPR043203">
    <property type="entry name" value="VGCC_Ca_Na"/>
</dbReference>
<accession>A0ABN9URA5</accession>
<evidence type="ECO:0000256" key="4">
    <source>
        <dbReference type="ARBA" id="ARBA00023136"/>
    </source>
</evidence>
<feature type="compositionally biased region" description="Low complexity" evidence="5">
    <location>
        <begin position="1"/>
        <end position="10"/>
    </location>
</feature>
<protein>
    <recommendedName>
        <fullName evidence="7">Ion transport domain-containing protein</fullName>
    </recommendedName>
</protein>
<organism evidence="8 9">
    <name type="scientific">Prorocentrum cordatum</name>
    <dbReference type="NCBI Taxonomy" id="2364126"/>
    <lineage>
        <taxon>Eukaryota</taxon>
        <taxon>Sar</taxon>
        <taxon>Alveolata</taxon>
        <taxon>Dinophyceae</taxon>
        <taxon>Prorocentrales</taxon>
        <taxon>Prorocentraceae</taxon>
        <taxon>Prorocentrum</taxon>
    </lineage>
</organism>
<dbReference type="InterPro" id="IPR005821">
    <property type="entry name" value="Ion_trans_dom"/>
</dbReference>
<feature type="compositionally biased region" description="Basic residues" evidence="5">
    <location>
        <begin position="52"/>
        <end position="61"/>
    </location>
</feature>
<evidence type="ECO:0000256" key="3">
    <source>
        <dbReference type="ARBA" id="ARBA00022989"/>
    </source>
</evidence>
<comment type="subcellular location">
    <subcellularLocation>
        <location evidence="1">Membrane</location>
        <topology evidence="1">Multi-pass membrane protein</topology>
    </subcellularLocation>
</comment>
<dbReference type="Gene3D" id="1.20.120.350">
    <property type="entry name" value="Voltage-gated potassium channels. Chain C"/>
    <property type="match status" value="1"/>
</dbReference>
<evidence type="ECO:0000256" key="6">
    <source>
        <dbReference type="SAM" id="Phobius"/>
    </source>
</evidence>
<evidence type="ECO:0000313" key="8">
    <source>
        <dbReference type="EMBL" id="CAK0862514.1"/>
    </source>
</evidence>
<feature type="domain" description="Ion transport" evidence="7">
    <location>
        <begin position="295"/>
        <end position="524"/>
    </location>
</feature>
<feature type="non-terminal residue" evidence="8">
    <location>
        <position position="1"/>
    </location>
</feature>
<dbReference type="EMBL" id="CAUYUJ010016170">
    <property type="protein sequence ID" value="CAK0862514.1"/>
    <property type="molecule type" value="Genomic_DNA"/>
</dbReference>
<dbReference type="InterPro" id="IPR027359">
    <property type="entry name" value="Volt_channel_dom_sf"/>
</dbReference>
<dbReference type="Pfam" id="PF00520">
    <property type="entry name" value="Ion_trans"/>
    <property type="match status" value="1"/>
</dbReference>
<reference evidence="8" key="1">
    <citation type="submission" date="2023-10" db="EMBL/GenBank/DDBJ databases">
        <authorList>
            <person name="Chen Y."/>
            <person name="Shah S."/>
            <person name="Dougan E. K."/>
            <person name="Thang M."/>
            <person name="Chan C."/>
        </authorList>
    </citation>
    <scope>NUCLEOTIDE SEQUENCE [LARGE SCALE GENOMIC DNA]</scope>
</reference>
<evidence type="ECO:0000259" key="7">
    <source>
        <dbReference type="Pfam" id="PF00520"/>
    </source>
</evidence>
<feature type="compositionally biased region" description="Gly residues" evidence="5">
    <location>
        <begin position="63"/>
        <end position="75"/>
    </location>
</feature>
<proteinExistence type="predicted"/>
<dbReference type="Proteomes" id="UP001189429">
    <property type="component" value="Unassembled WGS sequence"/>
</dbReference>
<gene>
    <name evidence="8" type="ORF">PCOR1329_LOCUS50913</name>
</gene>
<feature type="region of interest" description="Disordered" evidence="5">
    <location>
        <begin position="1"/>
        <end position="85"/>
    </location>
</feature>